<dbReference type="GO" id="GO:0016811">
    <property type="term" value="F:hydrolase activity, acting on carbon-nitrogen (but not peptide) bonds, in linear amides"/>
    <property type="evidence" value="ECO:0007669"/>
    <property type="project" value="InterPro"/>
</dbReference>
<evidence type="ECO:0000256" key="6">
    <source>
        <dbReference type="PIRSR" id="PIRSR001227-2"/>
    </source>
</evidence>
<evidence type="ECO:0000256" key="5">
    <source>
        <dbReference type="PIRSR" id="PIRSR001227-1"/>
    </source>
</evidence>
<accession>A0A502CJ10</accession>
<dbReference type="GO" id="GO:0046872">
    <property type="term" value="F:metal ion binding"/>
    <property type="evidence" value="ECO:0007669"/>
    <property type="project" value="UniProtKB-KW"/>
</dbReference>
<keyword evidence="4" id="KW-0865">Zymogen</keyword>
<comment type="similarity">
    <text evidence="1">Belongs to the peptidase S45 family.</text>
</comment>
<feature type="binding site" evidence="6">
    <location>
        <position position="283"/>
    </location>
    <ligand>
        <name>Ca(2+)</name>
        <dbReference type="ChEBI" id="CHEBI:29108"/>
    </ligand>
</feature>
<dbReference type="InterPro" id="IPR029055">
    <property type="entry name" value="Ntn_hydrolases_N"/>
</dbReference>
<reference evidence="8 9" key="1">
    <citation type="journal article" date="2019" name="Environ. Microbiol.">
        <title>Species interactions and distinct microbial communities in high Arctic permafrost affected cryosols are associated with the CH4 and CO2 gas fluxes.</title>
        <authorList>
            <person name="Altshuler I."/>
            <person name="Hamel J."/>
            <person name="Turney S."/>
            <person name="Magnuson E."/>
            <person name="Levesque R."/>
            <person name="Greer C."/>
            <person name="Whyte L.G."/>
        </authorList>
    </citation>
    <scope>NUCLEOTIDE SEQUENCE [LARGE SCALE GENOMIC DNA]</scope>
    <source>
        <strain evidence="8 9">S5.1</strain>
    </source>
</reference>
<dbReference type="PANTHER" id="PTHR34218:SF3">
    <property type="entry name" value="ACYL-HOMOSERINE LACTONE ACYLASE PVDQ"/>
    <property type="match status" value="1"/>
</dbReference>
<dbReference type="Gene3D" id="3.60.20.10">
    <property type="entry name" value="Glutamine Phosphoribosylpyrophosphate, subunit 1, domain 1"/>
    <property type="match status" value="1"/>
</dbReference>
<evidence type="ECO:0000256" key="3">
    <source>
        <dbReference type="ARBA" id="ARBA00022801"/>
    </source>
</evidence>
<proteinExistence type="inferred from homology"/>
<gene>
    <name evidence="8" type="ORF">EAH84_07420</name>
</gene>
<name>A0A502CJ10_9SPHN</name>
<dbReference type="InterPro" id="IPR023343">
    <property type="entry name" value="Penicillin_amidase_dom1"/>
</dbReference>
<evidence type="ECO:0000256" key="7">
    <source>
        <dbReference type="SAM" id="SignalP"/>
    </source>
</evidence>
<feature type="binding site" evidence="6">
    <location>
        <position position="284"/>
    </location>
    <ligand>
        <name>Ca(2+)</name>
        <dbReference type="ChEBI" id="CHEBI:29108"/>
    </ligand>
</feature>
<comment type="caution">
    <text evidence="8">The sequence shown here is derived from an EMBL/GenBank/DDBJ whole genome shotgun (WGS) entry which is preliminary data.</text>
</comment>
<dbReference type="EMBL" id="RCZK01000005">
    <property type="protein sequence ID" value="TPG12614.1"/>
    <property type="molecule type" value="Genomic_DNA"/>
</dbReference>
<dbReference type="RefSeq" id="WP_140870081.1">
    <property type="nucleotide sequence ID" value="NZ_RCZK01000005.1"/>
</dbReference>
<keyword evidence="6" id="KW-0106">Calcium</keyword>
<feature type="chain" id="PRO_5021453376" evidence="7">
    <location>
        <begin position="30"/>
        <end position="736"/>
    </location>
</feature>
<evidence type="ECO:0000313" key="9">
    <source>
        <dbReference type="Proteomes" id="UP000318413"/>
    </source>
</evidence>
<dbReference type="AlphaFoldDB" id="A0A502CJ10"/>
<feature type="active site" description="Nucleophile" evidence="5">
    <location>
        <position position="211"/>
    </location>
</feature>
<dbReference type="GO" id="GO:0017000">
    <property type="term" value="P:antibiotic biosynthetic process"/>
    <property type="evidence" value="ECO:0007669"/>
    <property type="project" value="InterPro"/>
</dbReference>
<protein>
    <submittedName>
        <fullName evidence="8">Acylase</fullName>
    </submittedName>
</protein>
<feature type="binding site" evidence="6">
    <location>
        <position position="281"/>
    </location>
    <ligand>
        <name>Ca(2+)</name>
        <dbReference type="ChEBI" id="CHEBI:29108"/>
    </ligand>
</feature>
<comment type="cofactor">
    <cofactor evidence="6">
        <name>Ca(2+)</name>
        <dbReference type="ChEBI" id="CHEBI:29108"/>
    </cofactor>
    <text evidence="6">Binds 1 Ca(2+) ion per dimer.</text>
</comment>
<keyword evidence="9" id="KW-1185">Reference proteome</keyword>
<dbReference type="InterPro" id="IPR002692">
    <property type="entry name" value="S45"/>
</dbReference>
<evidence type="ECO:0000313" key="8">
    <source>
        <dbReference type="EMBL" id="TPG12614.1"/>
    </source>
</evidence>
<dbReference type="PIRSF" id="PIRSF001227">
    <property type="entry name" value="Pen_acylase"/>
    <property type="match status" value="1"/>
</dbReference>
<dbReference type="Gene3D" id="1.10.1400.10">
    <property type="match status" value="1"/>
</dbReference>
<keyword evidence="2 7" id="KW-0732">Signal</keyword>
<dbReference type="Proteomes" id="UP000318413">
    <property type="component" value="Unassembled WGS sequence"/>
</dbReference>
<dbReference type="PANTHER" id="PTHR34218">
    <property type="entry name" value="PEPTIDASE S45 PENICILLIN AMIDASE"/>
    <property type="match status" value="1"/>
</dbReference>
<keyword evidence="3" id="KW-0378">Hydrolase</keyword>
<dbReference type="Pfam" id="PF01804">
    <property type="entry name" value="Penicil_amidase"/>
    <property type="match status" value="1"/>
</dbReference>
<dbReference type="InterPro" id="IPR014395">
    <property type="entry name" value="Pen/GL7ACA/AHL_acylase"/>
</dbReference>
<feature type="signal peptide" evidence="7">
    <location>
        <begin position="1"/>
        <end position="29"/>
    </location>
</feature>
<dbReference type="SUPFAM" id="SSF56235">
    <property type="entry name" value="N-terminal nucleophile aminohydrolases (Ntn hydrolases)"/>
    <property type="match status" value="1"/>
</dbReference>
<dbReference type="Gene3D" id="2.30.120.10">
    <property type="match status" value="1"/>
</dbReference>
<organism evidence="8 9">
    <name type="scientific">Sphingomonas oligophenolica</name>
    <dbReference type="NCBI Taxonomy" id="301154"/>
    <lineage>
        <taxon>Bacteria</taxon>
        <taxon>Pseudomonadati</taxon>
        <taxon>Pseudomonadota</taxon>
        <taxon>Alphaproteobacteria</taxon>
        <taxon>Sphingomonadales</taxon>
        <taxon>Sphingomonadaceae</taxon>
        <taxon>Sphingomonas</taxon>
    </lineage>
</organism>
<evidence type="ECO:0000256" key="2">
    <source>
        <dbReference type="ARBA" id="ARBA00022729"/>
    </source>
</evidence>
<evidence type="ECO:0000256" key="4">
    <source>
        <dbReference type="ARBA" id="ARBA00023145"/>
    </source>
</evidence>
<sequence>MDRPARALRNPLPVSFVAVMLLAAAPAQAQSPDLARWRAEAARVTITRDDWGIAHVHGKSDADAVFGAIYAQAEDDFARVEANYLTALGRTAEAPIEMGGGEGAIWADLRQRLYVDPVALQAEYHRSPAWLRGLMDAWADGLNFYLATHPGVHPQVLTRFEPWMALSFTEGSIGGDIERISLSELASFYGGTPVAMTDEELGRRPQEPKGSNGIAIAPKNTVDGHALLLINPHTSFYFRSELQMTSDAGLNAYGASTWGQFFIYQGFNAHAGWMHTSSGVDNVDEFAETVAAGRYRYGKALRPLTTRAITLRFRRADGTMGSRTVTTYATHHGPIVAKRGTTWIAEALMWRPIPALEQSWLRTRATDLASYVTVAQRQANSSNDTIFADAKGEIAYLHPQFVPIRSERFDYTRAVDGADPATDWRGLTPLAKLPQAVDPGTGYVANSNNAPWTAAGADSPKAADFPAYMDTAGQNARGVHAALLLENRHDFTPERLMTAAFDSYLPAFATLIPQLVAAYDALPKGAARRAQLAEPIALLRGWDYRWGAASEPTSLAVFWGDTLWRDVGEFARAERVNVPDYIATRVTHEVKLAALQAAVDRLTRDFGNWRVAWGTINRFQRLDDAIDPHFDDARPSTPVPFTSAQWGSLASFGARAYDNTKRYYGTSGNSFVAVVEFGPKVRAWAVTAGGESGDPASPHFRDEIDRYAGGKLRPVYFYPEDLTGHVERRYRPGERK</sequence>
<dbReference type="InterPro" id="IPR043146">
    <property type="entry name" value="Penicillin_amidase_N_B-knob"/>
</dbReference>
<dbReference type="Gene3D" id="1.10.439.10">
    <property type="entry name" value="Penicillin Amidohydrolase, domain 1"/>
    <property type="match status" value="1"/>
</dbReference>
<keyword evidence="6" id="KW-0479">Metal-binding</keyword>
<dbReference type="OrthoDB" id="9760084at2"/>
<dbReference type="InterPro" id="IPR043147">
    <property type="entry name" value="Penicillin_amidase_A-knob"/>
</dbReference>
<evidence type="ECO:0000256" key="1">
    <source>
        <dbReference type="ARBA" id="ARBA00006586"/>
    </source>
</evidence>